<dbReference type="Proteomes" id="UP001355206">
    <property type="component" value="Unassembled WGS sequence"/>
</dbReference>
<reference evidence="2 3" key="1">
    <citation type="journal article" date="2012" name="Genet. Mol. Biol.">
        <title>Analysis of 16S rRNA and mxaF genes revealing insights into Methylobacterium niche-specific plant association.</title>
        <authorList>
            <person name="Dourado M.N."/>
            <person name="Andreote F.D."/>
            <person name="Dini-Andreote F."/>
            <person name="Conti R."/>
            <person name="Araujo J.M."/>
            <person name="Araujo W.L."/>
        </authorList>
    </citation>
    <scope>NUCLEOTIDE SEQUENCE [LARGE SCALE GENOMIC DNA]</scope>
    <source>
        <strain evidence="2 3">TC3-10</strain>
    </source>
</reference>
<proteinExistence type="predicted"/>
<evidence type="ECO:0000313" key="2">
    <source>
        <dbReference type="EMBL" id="MEE7493767.1"/>
    </source>
</evidence>
<keyword evidence="3" id="KW-1185">Reference proteome</keyword>
<name>A0ABU7TV89_9HYPH</name>
<feature type="transmembrane region" description="Helical" evidence="1">
    <location>
        <begin position="41"/>
        <end position="65"/>
    </location>
</feature>
<sequence length="67" mass="7028">MSARPAGSRSAFALSQTDFDGLATEPCHRSEGLPTVILKGFSYAMIGVFACGLAFTFVGSASQLLRL</sequence>
<keyword evidence="1" id="KW-0472">Membrane</keyword>
<protein>
    <submittedName>
        <fullName evidence="2">Uncharacterized protein</fullName>
    </submittedName>
</protein>
<keyword evidence="1" id="KW-1133">Transmembrane helix</keyword>
<comment type="caution">
    <text evidence="2">The sequence shown here is derived from an EMBL/GenBank/DDBJ whole genome shotgun (WGS) entry which is preliminary data.</text>
</comment>
<evidence type="ECO:0000256" key="1">
    <source>
        <dbReference type="SAM" id="Phobius"/>
    </source>
</evidence>
<keyword evidence="1" id="KW-0812">Transmembrane</keyword>
<dbReference type="EMBL" id="MLCA01000014">
    <property type="protein sequence ID" value="MEE7493767.1"/>
    <property type="molecule type" value="Genomic_DNA"/>
</dbReference>
<organism evidence="2 3">
    <name type="scientific">Methylobacterium oryzae</name>
    <dbReference type="NCBI Taxonomy" id="334852"/>
    <lineage>
        <taxon>Bacteria</taxon>
        <taxon>Pseudomonadati</taxon>
        <taxon>Pseudomonadota</taxon>
        <taxon>Alphaproteobacteria</taxon>
        <taxon>Hyphomicrobiales</taxon>
        <taxon>Methylobacteriaceae</taxon>
        <taxon>Methylobacterium</taxon>
    </lineage>
</organism>
<gene>
    <name evidence="2" type="ORF">MOTC310_26410</name>
</gene>
<evidence type="ECO:0000313" key="3">
    <source>
        <dbReference type="Proteomes" id="UP001355206"/>
    </source>
</evidence>
<accession>A0ABU7TV89</accession>